<name>A0A835YK16_9STRA</name>
<dbReference type="Proteomes" id="UP000664859">
    <property type="component" value="Unassembled WGS sequence"/>
</dbReference>
<proteinExistence type="predicted"/>
<protein>
    <recommendedName>
        <fullName evidence="4">SAM domain-containing protein</fullName>
    </recommendedName>
</protein>
<feature type="region of interest" description="Disordered" evidence="1">
    <location>
        <begin position="184"/>
        <end position="213"/>
    </location>
</feature>
<accession>A0A835YK16</accession>
<feature type="compositionally biased region" description="Low complexity" evidence="1">
    <location>
        <begin position="202"/>
        <end position="213"/>
    </location>
</feature>
<evidence type="ECO:0000256" key="1">
    <source>
        <dbReference type="SAM" id="MobiDB-lite"/>
    </source>
</evidence>
<keyword evidence="3" id="KW-1185">Reference proteome</keyword>
<evidence type="ECO:0000313" key="2">
    <source>
        <dbReference type="EMBL" id="KAG5176565.1"/>
    </source>
</evidence>
<feature type="region of interest" description="Disordered" evidence="1">
    <location>
        <begin position="249"/>
        <end position="286"/>
    </location>
</feature>
<comment type="caution">
    <text evidence="2">The sequence shown here is derived from an EMBL/GenBank/DDBJ whole genome shotgun (WGS) entry which is preliminary data.</text>
</comment>
<dbReference type="AlphaFoldDB" id="A0A835YK16"/>
<dbReference type="EMBL" id="JAFCMP010000536">
    <property type="protein sequence ID" value="KAG5176565.1"/>
    <property type="molecule type" value="Genomic_DNA"/>
</dbReference>
<organism evidence="2 3">
    <name type="scientific">Tribonema minus</name>
    <dbReference type="NCBI Taxonomy" id="303371"/>
    <lineage>
        <taxon>Eukaryota</taxon>
        <taxon>Sar</taxon>
        <taxon>Stramenopiles</taxon>
        <taxon>Ochrophyta</taxon>
        <taxon>PX clade</taxon>
        <taxon>Xanthophyceae</taxon>
        <taxon>Tribonematales</taxon>
        <taxon>Tribonemataceae</taxon>
        <taxon>Tribonema</taxon>
    </lineage>
</organism>
<feature type="compositionally biased region" description="Polar residues" evidence="1">
    <location>
        <begin position="1"/>
        <end position="13"/>
    </location>
</feature>
<feature type="region of interest" description="Disordered" evidence="1">
    <location>
        <begin position="1"/>
        <end position="23"/>
    </location>
</feature>
<reference evidence="2" key="1">
    <citation type="submission" date="2021-02" db="EMBL/GenBank/DDBJ databases">
        <title>First Annotated Genome of the Yellow-green Alga Tribonema minus.</title>
        <authorList>
            <person name="Mahan K.M."/>
        </authorList>
    </citation>
    <scope>NUCLEOTIDE SEQUENCE</scope>
    <source>
        <strain evidence="2">UTEX B ZZ1240</strain>
    </source>
</reference>
<evidence type="ECO:0008006" key="4">
    <source>
        <dbReference type="Google" id="ProtNLM"/>
    </source>
</evidence>
<evidence type="ECO:0000313" key="3">
    <source>
        <dbReference type="Proteomes" id="UP000664859"/>
    </source>
</evidence>
<gene>
    <name evidence="2" type="ORF">JKP88DRAFT_335488</name>
</gene>
<sequence length="490" mass="51919">MCQQMATAGQVQLGTKRRALPDQPTEDLRLQQNAWEAAADGHRHPLKAARDELFARQSALDPFWKPAATGSAGNCDKWVGKPGVPVPPGKVRWGPDARVKATLIALRPLLDLVEQPHKELIINERLLERAIAERLYATVQYLIDELGVDTGVLITDWKGRAATCVDFAVTYEMASHWRRSCADETVPPAPRAATQQHSAQRAPPASAVTPAAAAADAGQQLQAGAPAARAAAPVAAAAANGAAATAAARRSGLGKGRANKRLSDSAAAEDGGRGGGGGGGSVAPPHDEASLRAWVAHALGVAPHNEGACSIARRLAEQDMVTPATLKLLSGDQLKAIGITGVPARLIMSAVEQLRARALLQPQPVLPNAVASAFKDQEPFRALARFWLELPADSNTASVATLSKSLDLVFSNEIDLVWKLLAQVTEEDPQQAGIETVGLKMLWSAKVLEAKQAGGTQGVNGGRAVQARMRGRRRVLRRPQQSVFGWARHD</sequence>